<gene>
    <name evidence="1" type="ORF">OTI717_LOCUS40795</name>
</gene>
<protein>
    <submittedName>
        <fullName evidence="1">Uncharacterized protein</fullName>
    </submittedName>
</protein>
<proteinExistence type="predicted"/>
<evidence type="ECO:0000313" key="1">
    <source>
        <dbReference type="EMBL" id="CAF4261953.1"/>
    </source>
</evidence>
<name>A0A820FKM8_9BILA</name>
<sequence length="45" mass="5472">NSLNYIQYNHSKYSNHIKYRIELFYNARYMIGVHSEVLSNMNFAQ</sequence>
<dbReference type="AlphaFoldDB" id="A0A820FKM8"/>
<feature type="non-terminal residue" evidence="1">
    <location>
        <position position="1"/>
    </location>
</feature>
<organism evidence="1 2">
    <name type="scientific">Rotaria sordida</name>
    <dbReference type="NCBI Taxonomy" id="392033"/>
    <lineage>
        <taxon>Eukaryota</taxon>
        <taxon>Metazoa</taxon>
        <taxon>Spiralia</taxon>
        <taxon>Gnathifera</taxon>
        <taxon>Rotifera</taxon>
        <taxon>Eurotatoria</taxon>
        <taxon>Bdelloidea</taxon>
        <taxon>Philodinida</taxon>
        <taxon>Philodinidae</taxon>
        <taxon>Rotaria</taxon>
    </lineage>
</organism>
<dbReference type="Proteomes" id="UP000663823">
    <property type="component" value="Unassembled WGS sequence"/>
</dbReference>
<accession>A0A820FKM8</accession>
<reference evidence="1" key="1">
    <citation type="submission" date="2021-02" db="EMBL/GenBank/DDBJ databases">
        <authorList>
            <person name="Nowell W R."/>
        </authorList>
    </citation>
    <scope>NUCLEOTIDE SEQUENCE</scope>
</reference>
<evidence type="ECO:0000313" key="2">
    <source>
        <dbReference type="Proteomes" id="UP000663823"/>
    </source>
</evidence>
<comment type="caution">
    <text evidence="1">The sequence shown here is derived from an EMBL/GenBank/DDBJ whole genome shotgun (WGS) entry which is preliminary data.</text>
</comment>
<dbReference type="EMBL" id="CAJOAX010035363">
    <property type="protein sequence ID" value="CAF4261953.1"/>
    <property type="molecule type" value="Genomic_DNA"/>
</dbReference>